<dbReference type="GO" id="GO:0016020">
    <property type="term" value="C:membrane"/>
    <property type="evidence" value="ECO:0007669"/>
    <property type="project" value="InterPro"/>
</dbReference>
<dbReference type="GO" id="GO:0009847">
    <property type="term" value="P:spore germination"/>
    <property type="evidence" value="ECO:0007669"/>
    <property type="project" value="InterPro"/>
</dbReference>
<dbReference type="Pfam" id="PF03323">
    <property type="entry name" value="GerA"/>
    <property type="match status" value="1"/>
</dbReference>
<dbReference type="PANTHER" id="PTHR22550">
    <property type="entry name" value="SPORE GERMINATION PROTEIN"/>
    <property type="match status" value="1"/>
</dbReference>
<dbReference type="Proteomes" id="UP000190286">
    <property type="component" value="Unassembled WGS sequence"/>
</dbReference>
<dbReference type="RefSeq" id="WP_159446975.1">
    <property type="nucleotide sequence ID" value="NZ_FUYF01000003.1"/>
</dbReference>
<feature type="transmembrane region" description="Helical" evidence="3">
    <location>
        <begin position="368"/>
        <end position="394"/>
    </location>
</feature>
<feature type="transmembrane region" description="Helical" evidence="3">
    <location>
        <begin position="290"/>
        <end position="310"/>
    </location>
</feature>
<dbReference type="InterPro" id="IPR050768">
    <property type="entry name" value="UPF0353/GerABKA_families"/>
</dbReference>
<keyword evidence="2 3" id="KW-0472">Membrane</keyword>
<evidence type="ECO:0000256" key="1">
    <source>
        <dbReference type="ARBA" id="ARBA00005278"/>
    </source>
</evidence>
<organism evidence="4 5">
    <name type="scientific">Gemmiger formicilis</name>
    <dbReference type="NCBI Taxonomy" id="745368"/>
    <lineage>
        <taxon>Bacteria</taxon>
        <taxon>Bacillati</taxon>
        <taxon>Bacillota</taxon>
        <taxon>Clostridia</taxon>
        <taxon>Eubacteriales</taxon>
        <taxon>Gemmiger</taxon>
    </lineage>
</organism>
<dbReference type="AlphaFoldDB" id="A0A1T4WMU4"/>
<dbReference type="STRING" id="745368.SAMN02745178_00797"/>
<feature type="transmembrane region" description="Helical" evidence="3">
    <location>
        <begin position="406"/>
        <end position="432"/>
    </location>
</feature>
<reference evidence="4 5" key="1">
    <citation type="submission" date="2017-02" db="EMBL/GenBank/DDBJ databases">
        <authorList>
            <person name="Peterson S.W."/>
        </authorList>
    </citation>
    <scope>NUCLEOTIDE SEQUENCE [LARGE SCALE GENOMIC DNA]</scope>
    <source>
        <strain evidence="4 5">ATCC 27749</strain>
    </source>
</reference>
<dbReference type="EMBL" id="FUYF01000003">
    <property type="protein sequence ID" value="SKA78539.1"/>
    <property type="molecule type" value="Genomic_DNA"/>
</dbReference>
<dbReference type="InterPro" id="IPR004995">
    <property type="entry name" value="Spore_Ger"/>
</dbReference>
<proteinExistence type="inferred from homology"/>
<evidence type="ECO:0000256" key="2">
    <source>
        <dbReference type="ARBA" id="ARBA00023136"/>
    </source>
</evidence>
<sequence>MTQKPLYRSLDANLALLEEMFGRSDDFYTKRLMLAGIPCAIVMFTGLSSPEKLCRMALDMLDRDPAMLGGGEGLCDYLLTQSRVPAEPDAVEDHTALVELLSNGLSVLLIDGVRRGVAFSTQEMPQRSISTPMSEGNLRGPQEAFTELLRNNISLLRRQFRTGTLVAEISTARTRAKTEYCLCYDSTLAPKETIDALRERLKRVEIPVLLDSAYFASFLKQDKLNLFPAAAYTERPATACARLCEGKAVVLVAGCPYALIVPSFFAEHFECLDDYASGAVFAGLIRILKYLAFLLAVFGPGLYVMAVAFAPEIIPIRLLTKLAQGEASTPLPPMLEMLCVTLLLEIVREAGLRAPQSISHTVSLVGALIIGETAVSAGIVSVPVLTMAAAATIATLAVPSLYEQSILFRFAVIVLAGCFGVPGLACAALTILAMACGSEPFGYDYLYPLMPPGRASVRDGFVRSIWSRLAKSGEVISRHEA</sequence>
<dbReference type="PANTHER" id="PTHR22550:SF5">
    <property type="entry name" value="LEUCINE ZIPPER PROTEIN 4"/>
    <property type="match status" value="1"/>
</dbReference>
<evidence type="ECO:0000313" key="4">
    <source>
        <dbReference type="EMBL" id="SKA78539.1"/>
    </source>
</evidence>
<evidence type="ECO:0000313" key="5">
    <source>
        <dbReference type="Proteomes" id="UP000190286"/>
    </source>
</evidence>
<evidence type="ECO:0000256" key="3">
    <source>
        <dbReference type="SAM" id="Phobius"/>
    </source>
</evidence>
<keyword evidence="3" id="KW-1133">Transmembrane helix</keyword>
<gene>
    <name evidence="4" type="ORF">SAMN02745178_00797</name>
</gene>
<dbReference type="GeneID" id="93337282"/>
<dbReference type="OrthoDB" id="9772630at2"/>
<protein>
    <submittedName>
        <fullName evidence="4">Spore germination protein KA</fullName>
    </submittedName>
</protein>
<keyword evidence="3" id="KW-0812">Transmembrane</keyword>
<dbReference type="PIRSF" id="PIRSF005690">
    <property type="entry name" value="GerBA"/>
    <property type="match status" value="1"/>
</dbReference>
<keyword evidence="5" id="KW-1185">Reference proteome</keyword>
<comment type="similarity">
    <text evidence="1">Belongs to the GerABKA family.</text>
</comment>
<name>A0A1T4WMU4_9FIRM</name>
<accession>A0A1T4WMU4</accession>